<comment type="caution">
    <text evidence="3">The sequence shown here is derived from an EMBL/GenBank/DDBJ whole genome shotgun (WGS) entry which is preliminary data.</text>
</comment>
<evidence type="ECO:0000313" key="6">
    <source>
        <dbReference type="Proteomes" id="UP000216802"/>
    </source>
</evidence>
<reference evidence="4 7" key="3">
    <citation type="journal article" date="2019" name="Appl. Microbiol. Biotechnol.">
        <title>Uncovering carbohydrate metabolism through a genotype-phenotype association study of 56 lactic acid bacteria genomes.</title>
        <authorList>
            <person name="Buron-Moles G."/>
            <person name="Chailyan A."/>
            <person name="Dolejs I."/>
            <person name="Forster J."/>
            <person name="Miks M.H."/>
        </authorList>
    </citation>
    <scope>NUCLEOTIDE SEQUENCE [LARGE SCALE GENOMIC DNA]</scope>
    <source>
        <strain evidence="4 7">DSM 10551</strain>
    </source>
</reference>
<dbReference type="OrthoDB" id="9970992at2"/>
<evidence type="ECO:0000313" key="5">
    <source>
        <dbReference type="Proteomes" id="UP000214739"/>
    </source>
</evidence>
<accession>A0A269YA56</accession>
<proteinExistence type="predicted"/>
<feature type="transmembrane region" description="Helical" evidence="1">
    <location>
        <begin position="6"/>
        <end position="26"/>
    </location>
</feature>
<dbReference type="EMBL" id="BDGB01000005">
    <property type="protein sequence ID" value="GAW71004.1"/>
    <property type="molecule type" value="Genomic_DNA"/>
</dbReference>
<gene>
    <name evidence="3" type="ORF">B8W98_07690</name>
    <name evidence="4" type="ORF">C5L28_002001</name>
    <name evidence="2" type="ORF">LPKJCM_00075</name>
</gene>
<organism evidence="3 6">
    <name type="scientific">Lentilactobacillus parakefiri</name>
    <dbReference type="NCBI Taxonomy" id="152332"/>
    <lineage>
        <taxon>Bacteria</taxon>
        <taxon>Bacillati</taxon>
        <taxon>Bacillota</taxon>
        <taxon>Bacilli</taxon>
        <taxon>Lactobacillales</taxon>
        <taxon>Lactobacillaceae</taxon>
        <taxon>Lentilactobacillus</taxon>
    </lineage>
</organism>
<feature type="transmembrane region" description="Helical" evidence="1">
    <location>
        <begin position="53"/>
        <end position="72"/>
    </location>
</feature>
<evidence type="ECO:0000256" key="1">
    <source>
        <dbReference type="SAM" id="Phobius"/>
    </source>
</evidence>
<keyword evidence="1" id="KW-1133">Transmembrane helix</keyword>
<dbReference type="Proteomes" id="UP000216802">
    <property type="component" value="Unassembled WGS sequence"/>
</dbReference>
<dbReference type="EMBL" id="NCXI01000053">
    <property type="protein sequence ID" value="PAK82071.1"/>
    <property type="molecule type" value="Genomic_DNA"/>
</dbReference>
<keyword evidence="1" id="KW-0472">Membrane</keyword>
<reference evidence="3 6" key="2">
    <citation type="submission" date="2017-04" db="EMBL/GenBank/DDBJ databases">
        <title>Kefir bacterial isolates.</title>
        <authorList>
            <person name="Kim Y."/>
            <person name="Blasche S."/>
            <person name="Patil K.R."/>
        </authorList>
    </citation>
    <scope>NUCLEOTIDE SEQUENCE [LARGE SCALE GENOMIC DNA]</scope>
    <source>
        <strain evidence="3 6">OG2</strain>
    </source>
</reference>
<dbReference type="Proteomes" id="UP000294668">
    <property type="component" value="Unassembled WGS sequence"/>
</dbReference>
<evidence type="ECO:0000313" key="7">
    <source>
        <dbReference type="Proteomes" id="UP000294668"/>
    </source>
</evidence>
<evidence type="ECO:0008006" key="8">
    <source>
        <dbReference type="Google" id="ProtNLM"/>
    </source>
</evidence>
<evidence type="ECO:0000313" key="4">
    <source>
        <dbReference type="EMBL" id="TDG89487.1"/>
    </source>
</evidence>
<dbReference type="EMBL" id="PUFL01000078">
    <property type="protein sequence ID" value="TDG89487.1"/>
    <property type="molecule type" value="Genomic_DNA"/>
</dbReference>
<dbReference type="RefSeq" id="WP_057961941.1">
    <property type="nucleotide sequence ID" value="NZ_BAAAXO010000066.1"/>
</dbReference>
<name>A0A269YA56_9LACO</name>
<reference evidence="2 5" key="1">
    <citation type="journal article" date="2017" name="Biosci Microbiota Food Health">
        <title>Genomic characterization reconfirms the taxonomic status of Lactobacillus parakefiri.</title>
        <authorList>
            <person name="Tanizawa Y."/>
            <person name="Kobayashi H."/>
            <person name="Kaminuma E."/>
            <person name="Sakamoto M."/>
            <person name="Ohkuma M."/>
            <person name="Nakamura Y."/>
            <person name="Arita M."/>
            <person name="Tohno M."/>
        </authorList>
    </citation>
    <scope>NUCLEOTIDE SEQUENCE [LARGE SCALE GENOMIC DNA]</scope>
    <source>
        <strain evidence="2 5">JCM 8573</strain>
    </source>
</reference>
<keyword evidence="1" id="KW-0812">Transmembrane</keyword>
<evidence type="ECO:0000313" key="2">
    <source>
        <dbReference type="EMBL" id="GAW71004.1"/>
    </source>
</evidence>
<keyword evidence="7" id="KW-1185">Reference proteome</keyword>
<protein>
    <recommendedName>
        <fullName evidence="8">DUF3784 domain-containing protein</fullName>
    </recommendedName>
</protein>
<dbReference type="AlphaFoldDB" id="A0A269YA56"/>
<evidence type="ECO:0000313" key="3">
    <source>
        <dbReference type="EMBL" id="PAK82071.1"/>
    </source>
</evidence>
<dbReference type="Proteomes" id="UP000214739">
    <property type="component" value="Unassembled WGS sequence"/>
</dbReference>
<reference evidence="4" key="4">
    <citation type="submission" date="2019-02" db="EMBL/GenBank/DDBJ databases">
        <authorList>
            <person name="Buron G."/>
            <person name="Chaylann A."/>
            <person name="Dolejs I."/>
            <person name="Forster J."/>
            <person name="Miks M.H."/>
        </authorList>
    </citation>
    <scope>NUCLEOTIDE SEQUENCE</scope>
    <source>
        <strain evidence="4">DSM 10551</strain>
    </source>
</reference>
<sequence length="73" mass="8042">MTWSNIIGGVLTCGIGLLLMITGLMVMRGKWSRIVAGNLFNDDQKSVSRHKKVIGTLYISLGVLCLLFDLIVF</sequence>